<comment type="caution">
    <text evidence="5">The sequence shown here is derived from an EMBL/GenBank/DDBJ whole genome shotgun (WGS) entry which is preliminary data.</text>
</comment>
<evidence type="ECO:0000256" key="2">
    <source>
        <dbReference type="SAM" id="Phobius"/>
    </source>
</evidence>
<dbReference type="Gene3D" id="1.10.287.470">
    <property type="entry name" value="Helix hairpin bin"/>
    <property type="match status" value="1"/>
</dbReference>
<dbReference type="OrthoDB" id="9811754at2"/>
<keyword evidence="2" id="KW-1133">Transmembrane helix</keyword>
<dbReference type="InterPro" id="IPR058792">
    <property type="entry name" value="Beta-barrel_RND_2"/>
</dbReference>
<dbReference type="InterPro" id="IPR058625">
    <property type="entry name" value="MdtA-like_BSH"/>
</dbReference>
<organism evidence="5 6">
    <name type="scientific">Lichenicoccus roseus</name>
    <dbReference type="NCBI Taxonomy" id="2683649"/>
    <lineage>
        <taxon>Bacteria</taxon>
        <taxon>Pseudomonadati</taxon>
        <taxon>Pseudomonadota</taxon>
        <taxon>Alphaproteobacteria</taxon>
        <taxon>Acetobacterales</taxon>
        <taxon>Acetobacteraceae</taxon>
        <taxon>Lichenicoccus</taxon>
    </lineage>
</organism>
<dbReference type="GO" id="GO:0055085">
    <property type="term" value="P:transmembrane transport"/>
    <property type="evidence" value="ECO:0007669"/>
    <property type="project" value="InterPro"/>
</dbReference>
<keyword evidence="6" id="KW-1185">Reference proteome</keyword>
<dbReference type="PANTHER" id="PTHR30386:SF24">
    <property type="entry name" value="MULTIDRUG RESISTANCE EFFLUX PUMP"/>
    <property type="match status" value="1"/>
</dbReference>
<evidence type="ECO:0000313" key="6">
    <source>
        <dbReference type="Proteomes" id="UP000305654"/>
    </source>
</evidence>
<dbReference type="InterPro" id="IPR050739">
    <property type="entry name" value="MFP"/>
</dbReference>
<proteinExistence type="predicted"/>
<keyword evidence="1" id="KW-0175">Coiled coil</keyword>
<reference evidence="5 6" key="1">
    <citation type="submission" date="2019-05" db="EMBL/GenBank/DDBJ databases">
        <authorList>
            <person name="Pankratov T."/>
            <person name="Grouzdev D."/>
        </authorList>
    </citation>
    <scope>NUCLEOTIDE SEQUENCE [LARGE SCALE GENOMIC DNA]</scope>
    <source>
        <strain evidence="5 6">KEBCLARHB70R</strain>
    </source>
</reference>
<evidence type="ECO:0000259" key="4">
    <source>
        <dbReference type="Pfam" id="PF25954"/>
    </source>
</evidence>
<dbReference type="Proteomes" id="UP000305654">
    <property type="component" value="Unassembled WGS sequence"/>
</dbReference>
<evidence type="ECO:0000259" key="3">
    <source>
        <dbReference type="Pfam" id="PF25917"/>
    </source>
</evidence>
<dbReference type="AlphaFoldDB" id="A0A5R9JA99"/>
<dbReference type="Pfam" id="PF25954">
    <property type="entry name" value="Beta-barrel_RND_2"/>
    <property type="match status" value="1"/>
</dbReference>
<dbReference type="EMBL" id="VCDI01000001">
    <property type="protein sequence ID" value="TLU74554.1"/>
    <property type="molecule type" value="Genomic_DNA"/>
</dbReference>
<dbReference type="Gene3D" id="2.40.30.170">
    <property type="match status" value="1"/>
</dbReference>
<dbReference type="SUPFAM" id="SSF111369">
    <property type="entry name" value="HlyD-like secretion proteins"/>
    <property type="match status" value="2"/>
</dbReference>
<name>A0A5R9JA99_9PROT</name>
<feature type="coiled-coil region" evidence="1">
    <location>
        <begin position="193"/>
        <end position="230"/>
    </location>
</feature>
<feature type="transmembrane region" description="Helical" evidence="2">
    <location>
        <begin position="30"/>
        <end position="51"/>
    </location>
</feature>
<dbReference type="RefSeq" id="WP_138324803.1">
    <property type="nucleotide sequence ID" value="NZ_VCDI01000001.1"/>
</dbReference>
<accession>A0A5R9JA99</accession>
<evidence type="ECO:0000256" key="1">
    <source>
        <dbReference type="SAM" id="Coils"/>
    </source>
</evidence>
<feature type="domain" description="CusB-like beta-barrel" evidence="4">
    <location>
        <begin position="270"/>
        <end position="313"/>
    </location>
</feature>
<protein>
    <submittedName>
        <fullName evidence="5">HlyD family secretion protein</fullName>
    </submittedName>
</protein>
<feature type="domain" description="Multidrug resistance protein MdtA-like barrel-sandwich hybrid" evidence="3">
    <location>
        <begin position="72"/>
        <end position="259"/>
    </location>
</feature>
<gene>
    <name evidence="5" type="ORF">FE263_05150</name>
</gene>
<keyword evidence="2" id="KW-0812">Transmembrane</keyword>
<dbReference type="Pfam" id="PF25917">
    <property type="entry name" value="BSH_RND"/>
    <property type="match status" value="1"/>
</dbReference>
<keyword evidence="2" id="KW-0472">Membrane</keyword>
<sequence>MSAVIGTAKTSPPLGDIATPRRARIGARKAAMLGIVLVGALAAGRYGYGWWTNGRFIVSTDDAYVGGDITAIAPHEAGFVSEVAVIDNQHVRPGQLLVRLDPRDFQAICDHAAATLEARKATLQGLRAQREQQLAMVDVRASDVRAAGARLAFARIEGARYAALALSPAGSRQDAERTRANDQETSASATGAVASLEAARRQLDVLAAQIEEAEASVKVAEADLRTAELDLGYTEIRSPIDGYVGNRAVRLGAYVSRASYLLSIIPAHGLWVDANFKEDQLGHMARGQAADVVADVAPGVVFHGRIDSLAPGTGAVFSIIPPENATGNFTKIVQRVPVRVMLDADGATLSRLRPGLSAVVSVDLRTGH</sequence>
<dbReference type="PANTHER" id="PTHR30386">
    <property type="entry name" value="MEMBRANE FUSION SUBUNIT OF EMRAB-TOLC MULTIDRUG EFFLUX PUMP"/>
    <property type="match status" value="1"/>
</dbReference>
<dbReference type="Gene3D" id="2.40.50.100">
    <property type="match status" value="1"/>
</dbReference>
<evidence type="ECO:0000313" key="5">
    <source>
        <dbReference type="EMBL" id="TLU74554.1"/>
    </source>
</evidence>